<reference evidence="6 7" key="1">
    <citation type="submission" date="2021-10" db="EMBL/GenBank/DDBJ databases">
        <title>Anaerobic single-cell dispensing facilitates the cultivation of human gut bacteria.</title>
        <authorList>
            <person name="Afrizal A."/>
        </authorList>
    </citation>
    <scope>NUCLEOTIDE SEQUENCE [LARGE SCALE GENOMIC DNA]</scope>
    <source>
        <strain evidence="6 7">CLA-AA-H246</strain>
    </source>
</reference>
<evidence type="ECO:0000256" key="5">
    <source>
        <dbReference type="SAM" id="MobiDB-lite"/>
    </source>
</evidence>
<evidence type="ECO:0000256" key="1">
    <source>
        <dbReference type="ARBA" id="ARBA00004876"/>
    </source>
</evidence>
<keyword evidence="4" id="KW-0012">Acyltransferase</keyword>
<dbReference type="PANTHER" id="PTHR42811">
    <property type="entry name" value="SERINE ACETYLTRANSFERASE"/>
    <property type="match status" value="1"/>
</dbReference>
<comment type="pathway">
    <text evidence="1">Amino-acid biosynthesis; L-cysteine biosynthesis; L-cysteine from L-serine: step 1/2.</text>
</comment>
<dbReference type="Gene3D" id="1.10.3130.10">
    <property type="entry name" value="serine acetyltransferase, domain 1"/>
    <property type="match status" value="1"/>
</dbReference>
<evidence type="ECO:0000256" key="3">
    <source>
        <dbReference type="ARBA" id="ARBA00022679"/>
    </source>
</evidence>
<dbReference type="Gene3D" id="2.160.10.10">
    <property type="entry name" value="Hexapeptide repeat proteins"/>
    <property type="match status" value="1"/>
</dbReference>
<dbReference type="SUPFAM" id="SSF51161">
    <property type="entry name" value="Trimeric LpxA-like enzymes"/>
    <property type="match status" value="1"/>
</dbReference>
<gene>
    <name evidence="6" type="ORF">LKD42_08880</name>
</gene>
<organism evidence="6 7">
    <name type="scientific">Hominisplanchenecus faecis</name>
    <dbReference type="NCBI Taxonomy" id="2885351"/>
    <lineage>
        <taxon>Bacteria</taxon>
        <taxon>Bacillati</taxon>
        <taxon>Bacillota</taxon>
        <taxon>Clostridia</taxon>
        <taxon>Lachnospirales</taxon>
        <taxon>Lachnospiraceae</taxon>
        <taxon>Hominisplanchenecus</taxon>
    </lineage>
</organism>
<comment type="caution">
    <text evidence="6">The sequence shown here is derived from an EMBL/GenBank/DDBJ whole genome shotgun (WGS) entry which is preliminary data.</text>
</comment>
<dbReference type="CDD" id="cd03354">
    <property type="entry name" value="LbH_SAT"/>
    <property type="match status" value="1"/>
</dbReference>
<dbReference type="InterPro" id="IPR011004">
    <property type="entry name" value="Trimer_LpxA-like_sf"/>
</dbReference>
<protein>
    <submittedName>
        <fullName evidence="6">Serine acetyltransferase</fullName>
    </submittedName>
</protein>
<evidence type="ECO:0000313" key="6">
    <source>
        <dbReference type="EMBL" id="MCC2149368.1"/>
    </source>
</evidence>
<proteinExistence type="predicted"/>
<feature type="region of interest" description="Disordered" evidence="5">
    <location>
        <begin position="297"/>
        <end position="316"/>
    </location>
</feature>
<dbReference type="RefSeq" id="WP_022119512.1">
    <property type="nucleotide sequence ID" value="NZ_JAJEQE010000028.1"/>
</dbReference>
<dbReference type="InterPro" id="IPR045304">
    <property type="entry name" value="LbH_SAT"/>
</dbReference>
<evidence type="ECO:0000256" key="4">
    <source>
        <dbReference type="ARBA" id="ARBA00023315"/>
    </source>
</evidence>
<keyword evidence="3" id="KW-0808">Transferase</keyword>
<dbReference type="EMBL" id="JAJEQE010000028">
    <property type="protein sequence ID" value="MCC2149368.1"/>
    <property type="molecule type" value="Genomic_DNA"/>
</dbReference>
<dbReference type="Proteomes" id="UP001299235">
    <property type="component" value="Unassembled WGS sequence"/>
</dbReference>
<evidence type="ECO:0000256" key="2">
    <source>
        <dbReference type="ARBA" id="ARBA00022605"/>
    </source>
</evidence>
<keyword evidence="2" id="KW-0028">Amino-acid biosynthesis</keyword>
<name>A0ABS8EWL7_9FIRM</name>
<dbReference type="InterPro" id="IPR042122">
    <property type="entry name" value="Ser_AcTrfase_N_sf"/>
</dbReference>
<keyword evidence="7" id="KW-1185">Reference proteome</keyword>
<sequence length="316" mass="35281">MQKYGEIKDLVNAVLESYDKYPVIQNIDCRSRINSESVNDLLEMIRKILFPGYFEIKNLRKDSIEYHVGELLENIEYNLTKQVMMALPHSSKYREADKETLMESAREITHRFLEKIPKLRDVLATDVQAGYEGDPAAFNTDEVIFSYPGMYAITVNRIAHELYLLGVPLIPRMMTEHAHSLTGIDIHPGASIGEYFFIDHGTGVVVGETTVIGKYVKIYQGVTLGALSTRGGQSLRGVKRHPTLEDNVTVYSGASILGGETVIGTGAVIGSNAFITSSVPAQTRVSIKNPELQFKDRSRKASELGQEGFFNRKEED</sequence>
<evidence type="ECO:0000313" key="7">
    <source>
        <dbReference type="Proteomes" id="UP001299235"/>
    </source>
</evidence>
<accession>A0ABS8EWL7</accession>